<dbReference type="GO" id="GO:0080120">
    <property type="term" value="P:CAAX-box protein maturation"/>
    <property type="evidence" value="ECO:0007669"/>
    <property type="project" value="UniProtKB-ARBA"/>
</dbReference>
<dbReference type="AlphaFoldDB" id="A0A919BPK9"/>
<feature type="transmembrane region" description="Helical" evidence="1">
    <location>
        <begin position="229"/>
        <end position="249"/>
    </location>
</feature>
<reference evidence="3" key="1">
    <citation type="journal article" date="2014" name="Int. J. Syst. Evol. Microbiol.">
        <title>Complete genome sequence of Corynebacterium casei LMG S-19264T (=DSM 44701T), isolated from a smear-ripened cheese.</title>
        <authorList>
            <consortium name="US DOE Joint Genome Institute (JGI-PGF)"/>
            <person name="Walter F."/>
            <person name="Albersmeier A."/>
            <person name="Kalinowski J."/>
            <person name="Ruckert C."/>
        </authorList>
    </citation>
    <scope>NUCLEOTIDE SEQUENCE</scope>
    <source>
        <strain evidence="3">KCTC 42731</strain>
    </source>
</reference>
<keyword evidence="1" id="KW-0812">Transmembrane</keyword>
<comment type="caution">
    <text evidence="3">The sequence shown here is derived from an EMBL/GenBank/DDBJ whole genome shotgun (WGS) entry which is preliminary data.</text>
</comment>
<evidence type="ECO:0000313" key="4">
    <source>
        <dbReference type="Proteomes" id="UP000623842"/>
    </source>
</evidence>
<evidence type="ECO:0000313" key="3">
    <source>
        <dbReference type="EMBL" id="GHG03746.1"/>
    </source>
</evidence>
<name>A0A919BPK9_9GAMM</name>
<keyword evidence="1" id="KW-0472">Membrane</keyword>
<dbReference type="EMBL" id="BNCK01000010">
    <property type="protein sequence ID" value="GHG03746.1"/>
    <property type="molecule type" value="Genomic_DNA"/>
</dbReference>
<keyword evidence="4" id="KW-1185">Reference proteome</keyword>
<feature type="transmembrane region" description="Helical" evidence="1">
    <location>
        <begin position="180"/>
        <end position="200"/>
    </location>
</feature>
<evidence type="ECO:0000259" key="2">
    <source>
        <dbReference type="Pfam" id="PF02517"/>
    </source>
</evidence>
<reference evidence="3" key="2">
    <citation type="submission" date="2020-09" db="EMBL/GenBank/DDBJ databases">
        <authorList>
            <person name="Sun Q."/>
            <person name="Kim S."/>
        </authorList>
    </citation>
    <scope>NUCLEOTIDE SEQUENCE</scope>
    <source>
        <strain evidence="3">KCTC 42731</strain>
    </source>
</reference>
<dbReference type="PANTHER" id="PTHR39430:SF1">
    <property type="entry name" value="PROTEASE"/>
    <property type="match status" value="1"/>
</dbReference>
<feature type="domain" description="CAAX prenyl protease 2/Lysostaphin resistance protein A-like" evidence="2">
    <location>
        <begin position="151"/>
        <end position="242"/>
    </location>
</feature>
<sequence>MSDTTISNKMANNPSTTQHKITFINTIGWAIVGIICIGILQLILISPLFMSGYFTWDIFQLSNAEFHQTLGVSGQAIFKLFECIATILIVAYLVKRDGKSLSKIGLSIRGFTEHGLIAFALGTLILLIGFVLLYVTNYIDFSINEMSSVPWIANIGLFTAVAIGEEVFCRGYIQHRLSTVLKPLTAMLITSGCFAALHYANDNLNLVGFLNLFLAGILFGVYYMHTNNLLFPIVLHFAWNFIQGPILGFSVSGMETSSWLSITASDNPLITGGAFGFEGSILCTILTVIAIIKVHHWLKPRSLTTQSLSTK</sequence>
<keyword evidence="1" id="KW-1133">Transmembrane helix</keyword>
<feature type="transmembrane region" description="Helical" evidence="1">
    <location>
        <begin position="27"/>
        <end position="56"/>
    </location>
</feature>
<dbReference type="Proteomes" id="UP000623842">
    <property type="component" value="Unassembled WGS sequence"/>
</dbReference>
<accession>A0A919BPK9</accession>
<proteinExistence type="predicted"/>
<gene>
    <name evidence="3" type="ORF">GCM10017161_36290</name>
</gene>
<feature type="transmembrane region" description="Helical" evidence="1">
    <location>
        <begin position="115"/>
        <end position="136"/>
    </location>
</feature>
<protein>
    <recommendedName>
        <fullName evidence="2">CAAX prenyl protease 2/Lysostaphin resistance protein A-like domain-containing protein</fullName>
    </recommendedName>
</protein>
<feature type="transmembrane region" description="Helical" evidence="1">
    <location>
        <begin position="206"/>
        <end position="224"/>
    </location>
</feature>
<evidence type="ECO:0000256" key="1">
    <source>
        <dbReference type="SAM" id="Phobius"/>
    </source>
</evidence>
<organism evidence="3 4">
    <name type="scientific">Thalassotalea marina</name>
    <dbReference type="NCBI Taxonomy" id="1673741"/>
    <lineage>
        <taxon>Bacteria</taxon>
        <taxon>Pseudomonadati</taxon>
        <taxon>Pseudomonadota</taxon>
        <taxon>Gammaproteobacteria</taxon>
        <taxon>Alteromonadales</taxon>
        <taxon>Colwelliaceae</taxon>
        <taxon>Thalassotalea</taxon>
    </lineage>
</organism>
<dbReference type="RefSeq" id="WP_189773631.1">
    <property type="nucleotide sequence ID" value="NZ_BNCK01000010.1"/>
</dbReference>
<dbReference type="GO" id="GO:0004175">
    <property type="term" value="F:endopeptidase activity"/>
    <property type="evidence" value="ECO:0007669"/>
    <property type="project" value="UniProtKB-ARBA"/>
</dbReference>
<dbReference type="InterPro" id="IPR003675">
    <property type="entry name" value="Rce1/LyrA-like_dom"/>
</dbReference>
<feature type="transmembrane region" description="Helical" evidence="1">
    <location>
        <begin position="269"/>
        <end position="292"/>
    </location>
</feature>
<feature type="transmembrane region" description="Helical" evidence="1">
    <location>
        <begin position="76"/>
        <end position="94"/>
    </location>
</feature>
<feature type="transmembrane region" description="Helical" evidence="1">
    <location>
        <begin position="148"/>
        <end position="168"/>
    </location>
</feature>
<dbReference type="PANTHER" id="PTHR39430">
    <property type="entry name" value="MEMBRANE-ASSOCIATED PROTEASE-RELATED"/>
    <property type="match status" value="1"/>
</dbReference>
<dbReference type="Pfam" id="PF02517">
    <property type="entry name" value="Rce1-like"/>
    <property type="match status" value="1"/>
</dbReference>